<dbReference type="Pfam" id="PF04954">
    <property type="entry name" value="SIP"/>
    <property type="match status" value="1"/>
</dbReference>
<name>A0A848KZJ7_9ACTN</name>
<dbReference type="PROSITE" id="PS51384">
    <property type="entry name" value="FAD_FR"/>
    <property type="match status" value="1"/>
</dbReference>
<evidence type="ECO:0000313" key="2">
    <source>
        <dbReference type="EMBL" id="NMO04140.1"/>
    </source>
</evidence>
<evidence type="ECO:0000259" key="1">
    <source>
        <dbReference type="PROSITE" id="PS51384"/>
    </source>
</evidence>
<dbReference type="GO" id="GO:0016491">
    <property type="term" value="F:oxidoreductase activity"/>
    <property type="evidence" value="ECO:0007669"/>
    <property type="project" value="InterPro"/>
</dbReference>
<dbReference type="Proteomes" id="UP000550729">
    <property type="component" value="Unassembled WGS sequence"/>
</dbReference>
<keyword evidence="3" id="KW-1185">Reference proteome</keyword>
<evidence type="ECO:0000313" key="3">
    <source>
        <dbReference type="Proteomes" id="UP000550729"/>
    </source>
</evidence>
<dbReference type="EMBL" id="JABBNB010000031">
    <property type="protein sequence ID" value="NMO04140.1"/>
    <property type="molecule type" value="Genomic_DNA"/>
</dbReference>
<dbReference type="Gene3D" id="3.40.50.80">
    <property type="entry name" value="Nucleotide-binding domain of ferredoxin-NADP reductase (FNR) module"/>
    <property type="match status" value="1"/>
</dbReference>
<dbReference type="PANTHER" id="PTHR30157:SF0">
    <property type="entry name" value="NADPH-DEPENDENT FERRIC-CHELATE REDUCTASE"/>
    <property type="match status" value="1"/>
</dbReference>
<dbReference type="AlphaFoldDB" id="A0A848KZJ7"/>
<dbReference type="InterPro" id="IPR013113">
    <property type="entry name" value="SIP_FAD-bd"/>
</dbReference>
<dbReference type="Pfam" id="PF08021">
    <property type="entry name" value="FAD_binding_9"/>
    <property type="match status" value="1"/>
</dbReference>
<dbReference type="InterPro" id="IPR017927">
    <property type="entry name" value="FAD-bd_FR_type"/>
</dbReference>
<gene>
    <name evidence="2" type="ORF">HH308_23265</name>
</gene>
<comment type="caution">
    <text evidence="2">The sequence shown here is derived from an EMBL/GenBank/DDBJ whole genome shotgun (WGS) entry which is preliminary data.</text>
</comment>
<dbReference type="Gene3D" id="2.40.30.10">
    <property type="entry name" value="Translation factors"/>
    <property type="match status" value="1"/>
</dbReference>
<sequence>MSGTAVQTLSRGWQGRVLKLMGADDFTFTVTSTESITDEYVRLGFTGGGFLSARPMHPTMWVRLWFENEGKLHQRGYTLVDADVAADTFFIEFAMHEGPSAQWARTAKVGDRINATFMGSKFAYPDPAPSGWLVAGDSASLPAINSLLEAIDESANPAAAATIWFEVAHESERTLPLRVRPQDTVHYIDRVDASADLIAAVKAAAFDASGQFAWVATESSATRAIAAIFRSDFKLGRKGVKSMAYWVYGRSFG</sequence>
<accession>A0A848KZJ7</accession>
<dbReference type="InterPro" id="IPR007037">
    <property type="entry name" value="SIP_rossman_dom"/>
</dbReference>
<reference evidence="2 3" key="1">
    <citation type="submission" date="2020-04" db="EMBL/GenBank/DDBJ databases">
        <title>Gordonia sp. nov. TBRC 11910.</title>
        <authorList>
            <person name="Suriyachadkun C."/>
        </authorList>
    </citation>
    <scope>NUCLEOTIDE SEQUENCE [LARGE SCALE GENOMIC DNA]</scope>
    <source>
        <strain evidence="2 3">TBRC 11910</strain>
    </source>
</reference>
<organism evidence="2 3">
    <name type="scientific">Gordonia asplenii</name>
    <dbReference type="NCBI Taxonomy" id="2725283"/>
    <lineage>
        <taxon>Bacteria</taxon>
        <taxon>Bacillati</taxon>
        <taxon>Actinomycetota</taxon>
        <taxon>Actinomycetes</taxon>
        <taxon>Mycobacteriales</taxon>
        <taxon>Gordoniaceae</taxon>
        <taxon>Gordonia</taxon>
    </lineage>
</organism>
<feature type="domain" description="FAD-binding FR-type" evidence="1">
    <location>
        <begin position="23"/>
        <end position="125"/>
    </location>
</feature>
<dbReference type="RefSeq" id="WP_170196644.1">
    <property type="nucleotide sequence ID" value="NZ_JABBNB010000031.1"/>
</dbReference>
<dbReference type="SUPFAM" id="SSF63380">
    <property type="entry name" value="Riboflavin synthase domain-like"/>
    <property type="match status" value="1"/>
</dbReference>
<dbReference type="PANTHER" id="PTHR30157">
    <property type="entry name" value="FERRIC REDUCTASE, NADPH-DEPENDENT"/>
    <property type="match status" value="1"/>
</dbReference>
<dbReference type="InterPro" id="IPR017938">
    <property type="entry name" value="Riboflavin_synthase-like_b-brl"/>
</dbReference>
<proteinExistence type="predicted"/>
<dbReference type="CDD" id="cd06193">
    <property type="entry name" value="siderophore_interacting"/>
    <property type="match status" value="1"/>
</dbReference>
<dbReference type="InterPro" id="IPR039261">
    <property type="entry name" value="FNR_nucleotide-bd"/>
</dbReference>
<protein>
    <submittedName>
        <fullName evidence="2">Siderophore-interacting protein</fullName>
    </submittedName>
</protein>
<dbReference type="InterPro" id="IPR039374">
    <property type="entry name" value="SIP_fam"/>
</dbReference>